<sequence length="214" mass="21688" precursor="true">MKNVVRSAIATFLACGLGHADGGVLTFTVNVDQDTISIGQSVDWQIFATVSDSSSDNFGIASIGADLQDSTSDALVPGTIGAPFSDYDFLSGGTVNGFGQLEAIGATLFGYDAGKVEAADGSLLGPLLLASGSYSPLTVGSHSLSAMPTSASNEYFDSITGIGSSTPFDFGVHVSDTFTVTAVPEPSTTLAIGVLAVAFALRRRISNAASASLD</sequence>
<evidence type="ECO:0000259" key="2">
    <source>
        <dbReference type="Pfam" id="PF07589"/>
    </source>
</evidence>
<keyword evidence="1" id="KW-0732">Signal</keyword>
<dbReference type="KEGG" id="fmr:Fuma_05550"/>
<keyword evidence="4" id="KW-1185">Reference proteome</keyword>
<dbReference type="STRING" id="1891926.Fuma_05550"/>
<dbReference type="NCBIfam" id="TIGR02595">
    <property type="entry name" value="PEP_CTERM"/>
    <property type="match status" value="1"/>
</dbReference>
<proteinExistence type="predicted"/>
<evidence type="ECO:0000313" key="4">
    <source>
        <dbReference type="Proteomes" id="UP000187735"/>
    </source>
</evidence>
<dbReference type="OrthoDB" id="9955037at2"/>
<accession>A0A1P8WPA5</accession>
<dbReference type="Pfam" id="PF07589">
    <property type="entry name" value="PEP-CTERM"/>
    <property type="match status" value="1"/>
</dbReference>
<gene>
    <name evidence="3" type="ORF">Fuma_05550</name>
</gene>
<dbReference type="EMBL" id="CP017641">
    <property type="protein sequence ID" value="APZ95887.1"/>
    <property type="molecule type" value="Genomic_DNA"/>
</dbReference>
<dbReference type="Proteomes" id="UP000187735">
    <property type="component" value="Chromosome"/>
</dbReference>
<feature type="signal peptide" evidence="1">
    <location>
        <begin position="1"/>
        <end position="20"/>
    </location>
</feature>
<protein>
    <recommendedName>
        <fullName evidence="2">Ice-binding protein C-terminal domain-containing protein</fullName>
    </recommendedName>
</protein>
<name>A0A1P8WPA5_9PLAN</name>
<dbReference type="RefSeq" id="WP_077026989.1">
    <property type="nucleotide sequence ID" value="NZ_CP017641.1"/>
</dbReference>
<reference evidence="3 4" key="1">
    <citation type="journal article" date="2016" name="Front. Microbiol.">
        <title>Fuerstia marisgermanicae gen. nov., sp. nov., an Unusual Member of the Phylum Planctomycetes from the German Wadden Sea.</title>
        <authorList>
            <person name="Kohn T."/>
            <person name="Heuer A."/>
            <person name="Jogler M."/>
            <person name="Vollmers J."/>
            <person name="Boedeker C."/>
            <person name="Bunk B."/>
            <person name="Rast P."/>
            <person name="Borchert D."/>
            <person name="Glockner I."/>
            <person name="Freese H.M."/>
            <person name="Klenk H.P."/>
            <person name="Overmann J."/>
            <person name="Kaster A.K."/>
            <person name="Rohde M."/>
            <person name="Wiegand S."/>
            <person name="Jogler C."/>
        </authorList>
    </citation>
    <scope>NUCLEOTIDE SEQUENCE [LARGE SCALE GENOMIC DNA]</scope>
    <source>
        <strain evidence="3 4">NH11</strain>
    </source>
</reference>
<dbReference type="InterPro" id="IPR013424">
    <property type="entry name" value="Ice-binding_C"/>
</dbReference>
<organism evidence="3 4">
    <name type="scientific">Fuerstiella marisgermanici</name>
    <dbReference type="NCBI Taxonomy" id="1891926"/>
    <lineage>
        <taxon>Bacteria</taxon>
        <taxon>Pseudomonadati</taxon>
        <taxon>Planctomycetota</taxon>
        <taxon>Planctomycetia</taxon>
        <taxon>Planctomycetales</taxon>
        <taxon>Planctomycetaceae</taxon>
        <taxon>Fuerstiella</taxon>
    </lineage>
</organism>
<dbReference type="AlphaFoldDB" id="A0A1P8WPA5"/>
<evidence type="ECO:0000256" key="1">
    <source>
        <dbReference type="SAM" id="SignalP"/>
    </source>
</evidence>
<feature type="domain" description="Ice-binding protein C-terminal" evidence="2">
    <location>
        <begin position="182"/>
        <end position="204"/>
    </location>
</feature>
<feature type="chain" id="PRO_5012659156" description="Ice-binding protein C-terminal domain-containing protein" evidence="1">
    <location>
        <begin position="21"/>
        <end position="214"/>
    </location>
</feature>
<evidence type="ECO:0000313" key="3">
    <source>
        <dbReference type="EMBL" id="APZ95887.1"/>
    </source>
</evidence>